<keyword evidence="2" id="KW-0479">Metal-binding</keyword>
<dbReference type="GO" id="GO:0019825">
    <property type="term" value="F:oxygen binding"/>
    <property type="evidence" value="ECO:0007669"/>
    <property type="project" value="InterPro"/>
</dbReference>
<keyword evidence="8" id="KW-1185">Reference proteome</keyword>
<dbReference type="InterPro" id="IPR009050">
    <property type="entry name" value="Globin-like_sf"/>
</dbReference>
<evidence type="ECO:0000256" key="5">
    <source>
        <dbReference type="SAM" id="MobiDB-lite"/>
    </source>
</evidence>
<dbReference type="SUPFAM" id="SSF46458">
    <property type="entry name" value="Globin-like"/>
    <property type="match status" value="1"/>
</dbReference>
<evidence type="ECO:0000256" key="4">
    <source>
        <dbReference type="RuleBase" id="RU000356"/>
    </source>
</evidence>
<dbReference type="GO" id="GO:0020037">
    <property type="term" value="F:heme binding"/>
    <property type="evidence" value="ECO:0007669"/>
    <property type="project" value="InterPro"/>
</dbReference>
<keyword evidence="1 4" id="KW-0349">Heme</keyword>
<keyword evidence="4" id="KW-0561">Oxygen transport</keyword>
<dbReference type="InterPro" id="IPR050532">
    <property type="entry name" value="Globin-like_OT"/>
</dbReference>
<comment type="caution">
    <text evidence="7">The sequence shown here is derived from an EMBL/GenBank/DDBJ whole genome shotgun (WGS) entry which is preliminary data.</text>
</comment>
<reference evidence="7 8" key="1">
    <citation type="journal article" date="2018" name="Sci. Rep.">
        <title>Genomic signatures of local adaptation to the degree of environmental predictability in rotifers.</title>
        <authorList>
            <person name="Franch-Gras L."/>
            <person name="Hahn C."/>
            <person name="Garcia-Roger E.M."/>
            <person name="Carmona M.J."/>
            <person name="Serra M."/>
            <person name="Gomez A."/>
        </authorList>
    </citation>
    <scope>NUCLEOTIDE SEQUENCE [LARGE SCALE GENOMIC DNA]</scope>
    <source>
        <strain evidence="7">HYR1</strain>
    </source>
</reference>
<dbReference type="InterPro" id="IPR012292">
    <property type="entry name" value="Globin/Proto"/>
</dbReference>
<evidence type="ECO:0000256" key="1">
    <source>
        <dbReference type="ARBA" id="ARBA00022617"/>
    </source>
</evidence>
<sequence>MGCASSNEAKEAKTNGAAKSAGDNGEAGPEPAAPKQNPYMSLTPKDVFSLKMSWKGIRRCLEETGTSAFTLLFNAHPDYLTCYEKLKDIPRDRLYTSTPFLDYVTSVMETMDLHVTELDDAQKTHQNIKKFGTDFKKIDIAKTIFDDLRGPLLKSIEQTLGDRYTDRMRNIYEIFIDYYLKTLAEGYGT</sequence>
<name>A0A3M7S1W9_BRAPC</name>
<dbReference type="PANTHER" id="PTHR46458">
    <property type="entry name" value="BLR2807 PROTEIN"/>
    <property type="match status" value="1"/>
</dbReference>
<evidence type="ECO:0000259" key="6">
    <source>
        <dbReference type="PROSITE" id="PS01033"/>
    </source>
</evidence>
<dbReference type="Proteomes" id="UP000276133">
    <property type="component" value="Unassembled WGS sequence"/>
</dbReference>
<dbReference type="GO" id="GO:0005344">
    <property type="term" value="F:oxygen carrier activity"/>
    <property type="evidence" value="ECO:0007669"/>
    <property type="project" value="UniProtKB-KW"/>
</dbReference>
<dbReference type="PROSITE" id="PS01033">
    <property type="entry name" value="GLOBIN"/>
    <property type="match status" value="1"/>
</dbReference>
<evidence type="ECO:0000256" key="3">
    <source>
        <dbReference type="ARBA" id="ARBA00023004"/>
    </source>
</evidence>
<dbReference type="InterPro" id="IPR000971">
    <property type="entry name" value="Globin"/>
</dbReference>
<dbReference type="OrthoDB" id="6344802at2759"/>
<evidence type="ECO:0000313" key="7">
    <source>
        <dbReference type="EMBL" id="RNA29630.1"/>
    </source>
</evidence>
<evidence type="ECO:0000313" key="8">
    <source>
        <dbReference type="Proteomes" id="UP000276133"/>
    </source>
</evidence>
<dbReference type="Pfam" id="PF00042">
    <property type="entry name" value="Globin"/>
    <property type="match status" value="1"/>
</dbReference>
<keyword evidence="4" id="KW-0813">Transport</keyword>
<proteinExistence type="inferred from homology"/>
<comment type="similarity">
    <text evidence="4">Belongs to the globin family.</text>
</comment>
<organism evidence="7 8">
    <name type="scientific">Brachionus plicatilis</name>
    <name type="common">Marine rotifer</name>
    <name type="synonym">Brachionus muelleri</name>
    <dbReference type="NCBI Taxonomy" id="10195"/>
    <lineage>
        <taxon>Eukaryota</taxon>
        <taxon>Metazoa</taxon>
        <taxon>Spiralia</taxon>
        <taxon>Gnathifera</taxon>
        <taxon>Rotifera</taxon>
        <taxon>Eurotatoria</taxon>
        <taxon>Monogononta</taxon>
        <taxon>Pseudotrocha</taxon>
        <taxon>Ploima</taxon>
        <taxon>Brachionidae</taxon>
        <taxon>Brachionus</taxon>
    </lineage>
</organism>
<dbReference type="EMBL" id="REGN01002184">
    <property type="protein sequence ID" value="RNA29630.1"/>
    <property type="molecule type" value="Genomic_DNA"/>
</dbReference>
<feature type="domain" description="Globin" evidence="6">
    <location>
        <begin position="41"/>
        <end position="189"/>
    </location>
</feature>
<gene>
    <name evidence="7" type="ORF">BpHYR1_054173</name>
</gene>
<evidence type="ECO:0000256" key="2">
    <source>
        <dbReference type="ARBA" id="ARBA00022723"/>
    </source>
</evidence>
<feature type="region of interest" description="Disordered" evidence="5">
    <location>
        <begin position="1"/>
        <end position="40"/>
    </location>
</feature>
<dbReference type="AlphaFoldDB" id="A0A3M7S1W9"/>
<protein>
    <submittedName>
        <fullName evidence="7">Neuroglobin-like</fullName>
    </submittedName>
</protein>
<dbReference type="Gene3D" id="1.10.490.10">
    <property type="entry name" value="Globins"/>
    <property type="match status" value="1"/>
</dbReference>
<accession>A0A3M7S1W9</accession>
<dbReference type="STRING" id="10195.A0A3M7S1W9"/>
<keyword evidence="3" id="KW-0408">Iron</keyword>
<dbReference type="GO" id="GO:0046872">
    <property type="term" value="F:metal ion binding"/>
    <property type="evidence" value="ECO:0007669"/>
    <property type="project" value="UniProtKB-KW"/>
</dbReference>
<dbReference type="PANTHER" id="PTHR46458:SF5">
    <property type="entry name" value="GLOBIN FAMILY PROFILE DOMAIN-CONTAINING PROTEIN"/>
    <property type="match status" value="1"/>
</dbReference>